<organism evidence="1 2">
    <name type="scientific">Janthinobacterium agaricidamnosum NBRC 102515 = DSM 9628</name>
    <dbReference type="NCBI Taxonomy" id="1349767"/>
    <lineage>
        <taxon>Bacteria</taxon>
        <taxon>Pseudomonadati</taxon>
        <taxon>Pseudomonadota</taxon>
        <taxon>Betaproteobacteria</taxon>
        <taxon>Burkholderiales</taxon>
        <taxon>Oxalobacteraceae</taxon>
        <taxon>Janthinobacterium</taxon>
    </lineage>
</organism>
<accession>W0V6T3</accession>
<evidence type="ECO:0000313" key="1">
    <source>
        <dbReference type="EMBL" id="CDG84534.1"/>
    </source>
</evidence>
<name>W0V6T3_9BURK</name>
<dbReference type="EMBL" id="HG322949">
    <property type="protein sequence ID" value="CDG84534.1"/>
    <property type="molecule type" value="Genomic_DNA"/>
</dbReference>
<protein>
    <submittedName>
        <fullName evidence="1">Uncharacterized protein</fullName>
    </submittedName>
</protein>
<gene>
    <name evidence="1" type="ORF">GJA_3923</name>
</gene>
<keyword evidence="2" id="KW-1185">Reference proteome</keyword>
<proteinExistence type="predicted"/>
<dbReference type="AlphaFoldDB" id="W0V6T3"/>
<dbReference type="Proteomes" id="UP000027604">
    <property type="component" value="Chromosome I"/>
</dbReference>
<sequence length="44" mass="5246">MRWSISYFISVWKNKNDVNVILLKYLIGIIRHGIKEAIILFNLI</sequence>
<evidence type="ECO:0000313" key="2">
    <source>
        <dbReference type="Proteomes" id="UP000027604"/>
    </source>
</evidence>
<reference evidence="1 2" key="1">
    <citation type="journal article" date="2015" name="Genome Announc.">
        <title>Genome Sequence of Mushroom Soft-Rot Pathogen Janthinobacterium agaricidamnosum.</title>
        <authorList>
            <person name="Graupner K."/>
            <person name="Lackner G."/>
            <person name="Hertweck C."/>
        </authorList>
    </citation>
    <scope>NUCLEOTIDE SEQUENCE [LARGE SCALE GENOMIC DNA]</scope>
    <source>
        <strain evidence="2">NBRC 102515 / DSM 9628</strain>
    </source>
</reference>
<dbReference type="HOGENOM" id="CLU_3217322_0_0_4"/>
<dbReference type="STRING" id="1349767.GJA_3923"/>
<dbReference type="KEGG" id="jag:GJA_3923"/>